<evidence type="ECO:0000313" key="7">
    <source>
        <dbReference type="Proteomes" id="UP000092616"/>
    </source>
</evidence>
<sequence>MTDVNDDHSPQNSPLNSALGQTTVYPTTYAPEVLYAITRALGRANLTLPVKQLSIGVDWWQAFEVSWLNPQGVSQIAMARLTIPADSPYLVESKSLKLYLNSLNFTTFANHDALITTIAHDVGACVQAAVTVELFAVDTPNSLPLSAPQGICIDHALDDLPPNEKIALVSDVDAGLLRAASSTHTAKNLAQASQPQAYYSHLLRSNCPVTNQPDWGTVAIEIDSAPLDPADLLRYILSFRAHNGFHEQCVEQIFNDLTQTFAPKSLLVRAWYTRRGGIDINPCRVSDSSLLPAPSRLNRQ</sequence>
<dbReference type="InterPro" id="IPR043133">
    <property type="entry name" value="GTP-CH-I_C/QueF"/>
</dbReference>
<dbReference type="GO" id="GO:0005737">
    <property type="term" value="C:cytoplasm"/>
    <property type="evidence" value="ECO:0007669"/>
    <property type="project" value="InterPro"/>
</dbReference>
<feature type="domain" description="NADPH-dependent 7-cyano-7-deazaguanine reductase N-terminal" evidence="5">
    <location>
        <begin position="25"/>
        <end position="134"/>
    </location>
</feature>
<keyword evidence="4" id="KW-0560">Oxidoreductase</keyword>
<evidence type="ECO:0000259" key="5">
    <source>
        <dbReference type="Pfam" id="PF14819"/>
    </source>
</evidence>
<dbReference type="PANTHER" id="PTHR34354:SF1">
    <property type="entry name" value="NADPH-DEPENDENT 7-CYANO-7-DEAZAGUANINE REDUCTASE"/>
    <property type="match status" value="1"/>
</dbReference>
<dbReference type="AlphaFoldDB" id="A0A1B8QA41"/>
<evidence type="ECO:0000256" key="3">
    <source>
        <dbReference type="ARBA" id="ARBA00022857"/>
    </source>
</evidence>
<dbReference type="InterPro" id="IPR050084">
    <property type="entry name" value="NADPH_dep_7-cyano-7-deazaG_red"/>
</dbReference>
<gene>
    <name evidence="6" type="ORF">A9306_01470</name>
</gene>
<dbReference type="GO" id="GO:0008616">
    <property type="term" value="P:tRNA queuosine(34) biosynthetic process"/>
    <property type="evidence" value="ECO:0007669"/>
    <property type="project" value="UniProtKB-KW"/>
</dbReference>
<evidence type="ECO:0000256" key="2">
    <source>
        <dbReference type="ARBA" id="ARBA00022785"/>
    </source>
</evidence>
<evidence type="ECO:0000256" key="4">
    <source>
        <dbReference type="ARBA" id="ARBA00023002"/>
    </source>
</evidence>
<organism evidence="6 7">
    <name type="scientific">Faucicola atlantae</name>
    <dbReference type="NCBI Taxonomy" id="34059"/>
    <lineage>
        <taxon>Bacteria</taxon>
        <taxon>Pseudomonadati</taxon>
        <taxon>Pseudomonadota</taxon>
        <taxon>Gammaproteobacteria</taxon>
        <taxon>Moraxellales</taxon>
        <taxon>Moraxellaceae</taxon>
        <taxon>Faucicola</taxon>
    </lineage>
</organism>
<keyword evidence="2" id="KW-0671">Queuosine biosynthesis</keyword>
<dbReference type="Gene3D" id="3.30.1130.10">
    <property type="match status" value="2"/>
</dbReference>
<protein>
    <submittedName>
        <fullName evidence="6">NADPH-dependent 7-cyano-7-deazaguanine reductase QueF</fullName>
    </submittedName>
</protein>
<dbReference type="SUPFAM" id="SSF55620">
    <property type="entry name" value="Tetrahydrobiopterin biosynthesis enzymes-like"/>
    <property type="match status" value="1"/>
</dbReference>
<dbReference type="PIRSF" id="PIRSF004750">
    <property type="entry name" value="Nitrile_oxidored_YqcD_prd"/>
    <property type="match status" value="1"/>
</dbReference>
<dbReference type="PANTHER" id="PTHR34354">
    <property type="entry name" value="NADPH-DEPENDENT 7-CYANO-7-DEAZAGUANINE REDUCTASE"/>
    <property type="match status" value="1"/>
</dbReference>
<dbReference type="RefSeq" id="WP_067338378.1">
    <property type="nucleotide sequence ID" value="NZ_LZNA01000067.1"/>
</dbReference>
<keyword evidence="3" id="KW-0521">NADP</keyword>
<comment type="caution">
    <text evidence="6">The sequence shown here is derived from an EMBL/GenBank/DDBJ whole genome shotgun (WGS) entry which is preliminary data.</text>
</comment>
<name>A0A1B8QA41_9GAMM</name>
<proteinExistence type="predicted"/>
<dbReference type="Pfam" id="PF14489">
    <property type="entry name" value="QueF"/>
    <property type="match status" value="1"/>
</dbReference>
<dbReference type="NCBIfam" id="TIGR03138">
    <property type="entry name" value="QueF"/>
    <property type="match status" value="1"/>
</dbReference>
<evidence type="ECO:0000256" key="1">
    <source>
        <dbReference type="ARBA" id="ARBA00022490"/>
    </source>
</evidence>
<keyword evidence="1" id="KW-0963">Cytoplasm</keyword>
<keyword evidence="7" id="KW-1185">Reference proteome</keyword>
<dbReference type="InterPro" id="IPR016428">
    <property type="entry name" value="QueF_type2"/>
</dbReference>
<dbReference type="InterPro" id="IPR029500">
    <property type="entry name" value="QueF"/>
</dbReference>
<dbReference type="InterPro" id="IPR029139">
    <property type="entry name" value="QueF_N"/>
</dbReference>
<accession>A0A1B8QA41</accession>
<evidence type="ECO:0000313" key="6">
    <source>
        <dbReference type="EMBL" id="OBX75925.1"/>
    </source>
</evidence>
<dbReference type="Pfam" id="PF14819">
    <property type="entry name" value="QueF_N"/>
    <property type="match status" value="1"/>
</dbReference>
<dbReference type="Proteomes" id="UP000092616">
    <property type="component" value="Unassembled WGS sequence"/>
</dbReference>
<dbReference type="GO" id="GO:0033739">
    <property type="term" value="F:preQ1 synthase activity"/>
    <property type="evidence" value="ECO:0007669"/>
    <property type="project" value="InterPro"/>
</dbReference>
<reference evidence="6 7" key="1">
    <citation type="submission" date="2016-06" db="EMBL/GenBank/DDBJ databases">
        <title>Draft genome of Moraxella atlantae CCUG 59586.</title>
        <authorList>
            <person name="Salva-Serra F."/>
            <person name="Engstrom-Jakobsson H."/>
            <person name="Thorell K."/>
            <person name="Gonzales-Siles L."/>
            <person name="Karlsson R."/>
            <person name="Boulund F."/>
            <person name="Engstrand L."/>
            <person name="Kristiansson E."/>
            <person name="Moore E."/>
        </authorList>
    </citation>
    <scope>NUCLEOTIDE SEQUENCE [LARGE SCALE GENOMIC DNA]</scope>
    <source>
        <strain evidence="6 7">CCUG 59586</strain>
    </source>
</reference>
<dbReference type="EMBL" id="LZNA01000067">
    <property type="protein sequence ID" value="OBX75925.1"/>
    <property type="molecule type" value="Genomic_DNA"/>
</dbReference>